<protein>
    <submittedName>
        <fullName evidence="3">Uncharacterized protein LOC105363835</fullName>
    </submittedName>
</protein>
<dbReference type="Proteomes" id="UP000695007">
    <property type="component" value="Unplaced"/>
</dbReference>
<dbReference type="KEGG" id="csol:105363835"/>
<gene>
    <name evidence="3" type="primary">LOC105363835</name>
</gene>
<dbReference type="GeneID" id="105363835"/>
<dbReference type="AlphaFoldDB" id="A0AAJ7DXF3"/>
<name>A0AAJ7DXF3_9HYME</name>
<evidence type="ECO:0000313" key="3">
    <source>
        <dbReference type="RefSeq" id="XP_011499936.1"/>
    </source>
</evidence>
<sequence length="688" mass="78769">MTTWLLAFLCFASAACTNITDQQTSESQHDQQVAILKQIRKLNEDGSYTYGYEAGDGSFKEQISVVQSIPRNRTSTTRKPNIYMTSREPDTKATVVQSIPRTRKPTTLPTITTTTATTTEGSSRPSYMRPKGRHRFIINGQQRPLVLEEDEVLDEDSQITRPSAGDKNTSMRRVIFTKRPLDQNLRPITEEFEDKEEEIKITTGNSLRRQLQEETTKAAPVVEQEEDQADIYGGALSTSRPLFTTTTPPRVVQRVSGLRHDRQKHIYVNEDNGPIKLDEDQRVYEQQESKQHQQEDRNTAQQILIRTTTRPPTPEARDYIRQSPEPLYLRQQPEGYIRDIPSGGILVQAQGNHLDEDPTYRQIPLSRLLLRSEFNRLLPINQQPLYSGATDANVHYITDSPPSAQEQEEAAPRIPINPAYLARQRAAYQRQLPYPEGIVDPRRALLRPLPQPLPQNEREYQSIGPDYPYRSSQLVLPPEPPNPIAPPLSRRDFQILLRRLLVSQYGIQALSYPKTYLEDALYDQQPYPSYQPAYQTPIPRAEVPYPSEPAAPTAPVAPVAPVPPPPSYPERIPSRRAHMYSRAINPLYQQNQYEEYPEPRFQKRVYRQKFYTAEVPDEAEEILPPQIREALLLRMLQLAINAERPIAMSNTIASTTLPSPLRYRKSGPVRNVQILGEDLDENKMRKKI</sequence>
<evidence type="ECO:0000313" key="2">
    <source>
        <dbReference type="Proteomes" id="UP000695007"/>
    </source>
</evidence>
<feature type="signal peptide" evidence="1">
    <location>
        <begin position="1"/>
        <end position="16"/>
    </location>
</feature>
<reference evidence="3" key="1">
    <citation type="submission" date="2025-08" db="UniProtKB">
        <authorList>
            <consortium name="RefSeq"/>
        </authorList>
    </citation>
    <scope>IDENTIFICATION</scope>
</reference>
<feature type="chain" id="PRO_5042468298" evidence="1">
    <location>
        <begin position="17"/>
        <end position="688"/>
    </location>
</feature>
<evidence type="ECO:0000256" key="1">
    <source>
        <dbReference type="SAM" id="SignalP"/>
    </source>
</evidence>
<keyword evidence="1" id="KW-0732">Signal</keyword>
<keyword evidence="2" id="KW-1185">Reference proteome</keyword>
<organism evidence="2 3">
    <name type="scientific">Ceratosolen solmsi marchali</name>
    <dbReference type="NCBI Taxonomy" id="326594"/>
    <lineage>
        <taxon>Eukaryota</taxon>
        <taxon>Metazoa</taxon>
        <taxon>Ecdysozoa</taxon>
        <taxon>Arthropoda</taxon>
        <taxon>Hexapoda</taxon>
        <taxon>Insecta</taxon>
        <taxon>Pterygota</taxon>
        <taxon>Neoptera</taxon>
        <taxon>Endopterygota</taxon>
        <taxon>Hymenoptera</taxon>
        <taxon>Apocrita</taxon>
        <taxon>Proctotrupomorpha</taxon>
        <taxon>Chalcidoidea</taxon>
        <taxon>Agaonidae</taxon>
        <taxon>Agaoninae</taxon>
        <taxon>Ceratosolen</taxon>
    </lineage>
</organism>
<proteinExistence type="predicted"/>
<dbReference type="RefSeq" id="XP_011499936.1">
    <property type="nucleotide sequence ID" value="XM_011501634.1"/>
</dbReference>
<accession>A0AAJ7DXF3</accession>